<dbReference type="InterPro" id="IPR000727">
    <property type="entry name" value="T_SNARE_dom"/>
</dbReference>
<keyword evidence="7 9" id="KW-0472">Membrane</keyword>
<dbReference type="GO" id="GO:0031201">
    <property type="term" value="C:SNARE complex"/>
    <property type="evidence" value="ECO:0007669"/>
    <property type="project" value="TreeGrafter"/>
</dbReference>
<comment type="subcellular location">
    <subcellularLocation>
        <location evidence="1">Membrane</location>
        <topology evidence="1">Single-pass type IV membrane protein</topology>
    </subcellularLocation>
</comment>
<organism evidence="11 12">
    <name type="scientific">Meganyctiphanes norvegica</name>
    <name type="common">Northern krill</name>
    <name type="synonym">Thysanopoda norvegica</name>
    <dbReference type="NCBI Taxonomy" id="48144"/>
    <lineage>
        <taxon>Eukaryota</taxon>
        <taxon>Metazoa</taxon>
        <taxon>Ecdysozoa</taxon>
        <taxon>Arthropoda</taxon>
        <taxon>Crustacea</taxon>
        <taxon>Multicrustacea</taxon>
        <taxon>Malacostraca</taxon>
        <taxon>Eumalacostraca</taxon>
        <taxon>Eucarida</taxon>
        <taxon>Euphausiacea</taxon>
        <taxon>Euphausiidae</taxon>
        <taxon>Meganyctiphanes</taxon>
    </lineage>
</organism>
<dbReference type="GO" id="GO:0000149">
    <property type="term" value="F:SNARE binding"/>
    <property type="evidence" value="ECO:0007669"/>
    <property type="project" value="TreeGrafter"/>
</dbReference>
<feature type="region of interest" description="Disordered" evidence="8">
    <location>
        <begin position="121"/>
        <end position="217"/>
    </location>
</feature>
<feature type="compositionally biased region" description="Polar residues" evidence="8">
    <location>
        <begin position="133"/>
        <end position="157"/>
    </location>
</feature>
<evidence type="ECO:0000256" key="7">
    <source>
        <dbReference type="ARBA" id="ARBA00023136"/>
    </source>
</evidence>
<dbReference type="PANTHER" id="PTHR19957:SF3">
    <property type="entry name" value="SYNTAXIN-5"/>
    <property type="match status" value="1"/>
</dbReference>
<evidence type="ECO:0000313" key="11">
    <source>
        <dbReference type="EMBL" id="CAL4081359.1"/>
    </source>
</evidence>
<dbReference type="Proteomes" id="UP001497623">
    <property type="component" value="Unassembled WGS sequence"/>
</dbReference>
<dbReference type="Gene3D" id="1.20.58.70">
    <property type="match status" value="1"/>
</dbReference>
<evidence type="ECO:0000256" key="1">
    <source>
        <dbReference type="ARBA" id="ARBA00004211"/>
    </source>
</evidence>
<gene>
    <name evidence="11" type="ORF">MNOR_LOCUS11540</name>
</gene>
<evidence type="ECO:0000256" key="3">
    <source>
        <dbReference type="ARBA" id="ARBA00022448"/>
    </source>
</evidence>
<keyword evidence="6" id="KW-0175">Coiled coil</keyword>
<dbReference type="EMBL" id="CAXKWB010006092">
    <property type="protein sequence ID" value="CAL4081359.1"/>
    <property type="molecule type" value="Genomic_DNA"/>
</dbReference>
<proteinExistence type="inferred from homology"/>
<dbReference type="CDD" id="cd15844">
    <property type="entry name" value="SNARE_syntaxin5"/>
    <property type="match status" value="1"/>
</dbReference>
<reference evidence="11 12" key="1">
    <citation type="submission" date="2024-05" db="EMBL/GenBank/DDBJ databases">
        <authorList>
            <person name="Wallberg A."/>
        </authorList>
    </citation>
    <scope>NUCLEOTIDE SEQUENCE [LARGE SCALE GENOMIC DNA]</scope>
</reference>
<dbReference type="InterPro" id="IPR010989">
    <property type="entry name" value="SNARE"/>
</dbReference>
<keyword evidence="12" id="KW-1185">Reference proteome</keyword>
<evidence type="ECO:0000256" key="2">
    <source>
        <dbReference type="ARBA" id="ARBA00009063"/>
    </source>
</evidence>
<dbReference type="PANTHER" id="PTHR19957">
    <property type="entry name" value="SYNTAXIN"/>
    <property type="match status" value="1"/>
</dbReference>
<dbReference type="AlphaFoldDB" id="A0AAV2QD51"/>
<feature type="non-terminal residue" evidence="11">
    <location>
        <position position="508"/>
    </location>
</feature>
<feature type="region of interest" description="Disordered" evidence="8">
    <location>
        <begin position="78"/>
        <end position="100"/>
    </location>
</feature>
<dbReference type="GO" id="GO:0000139">
    <property type="term" value="C:Golgi membrane"/>
    <property type="evidence" value="ECO:0007669"/>
    <property type="project" value="TreeGrafter"/>
</dbReference>
<evidence type="ECO:0000256" key="4">
    <source>
        <dbReference type="ARBA" id="ARBA00022692"/>
    </source>
</evidence>
<feature type="transmembrane region" description="Helical" evidence="9">
    <location>
        <begin position="488"/>
        <end position="507"/>
    </location>
</feature>
<evidence type="ECO:0000256" key="6">
    <source>
        <dbReference type="ARBA" id="ARBA00023054"/>
    </source>
</evidence>
<keyword evidence="3" id="KW-0813">Transport</keyword>
<dbReference type="SMART" id="SM00397">
    <property type="entry name" value="t_SNARE"/>
    <property type="match status" value="1"/>
</dbReference>
<comment type="caution">
    <text evidence="11">The sequence shown here is derived from an EMBL/GenBank/DDBJ whole genome shotgun (WGS) entry which is preliminary data.</text>
</comment>
<dbReference type="Pfam" id="PF05739">
    <property type="entry name" value="SNARE"/>
    <property type="match status" value="1"/>
</dbReference>
<dbReference type="GO" id="GO:0005484">
    <property type="term" value="F:SNAP receptor activity"/>
    <property type="evidence" value="ECO:0007669"/>
    <property type="project" value="TreeGrafter"/>
</dbReference>
<dbReference type="GO" id="GO:0006888">
    <property type="term" value="P:endoplasmic reticulum to Golgi vesicle-mediated transport"/>
    <property type="evidence" value="ECO:0007669"/>
    <property type="project" value="TreeGrafter"/>
</dbReference>
<keyword evidence="5 9" id="KW-1133">Transmembrane helix</keyword>
<dbReference type="GO" id="GO:0048278">
    <property type="term" value="P:vesicle docking"/>
    <property type="evidence" value="ECO:0007669"/>
    <property type="project" value="TreeGrafter"/>
</dbReference>
<dbReference type="SUPFAM" id="SSF47661">
    <property type="entry name" value="t-snare proteins"/>
    <property type="match status" value="1"/>
</dbReference>
<comment type="similarity">
    <text evidence="2">Belongs to the syntaxin family.</text>
</comment>
<dbReference type="GO" id="GO:0006886">
    <property type="term" value="P:intracellular protein transport"/>
    <property type="evidence" value="ECO:0007669"/>
    <property type="project" value="TreeGrafter"/>
</dbReference>
<evidence type="ECO:0000256" key="5">
    <source>
        <dbReference type="ARBA" id="ARBA00022989"/>
    </source>
</evidence>
<protein>
    <recommendedName>
        <fullName evidence="10">t-SNARE coiled-coil homology domain-containing protein</fullName>
    </recommendedName>
</protein>
<evidence type="ECO:0000256" key="9">
    <source>
        <dbReference type="SAM" id="Phobius"/>
    </source>
</evidence>
<dbReference type="InterPro" id="IPR045242">
    <property type="entry name" value="Syntaxin"/>
</dbReference>
<accession>A0AAV2QD51</accession>
<sequence>MTTRRRRAGSETSPEEQQFLITTAEATQQPQQPQQQSFTLLNQDSCHNSCLYPKMVSIDNVPGWGHTTNNSNNTAYYKKTDTVKPPLGNPSVIPRPTPGSYNQYWAAPQNSPSVTQVLTPNPVGPTTLGHWNGSATGSQSVPWSPGAHSTGSWTSGKAPSGSFQSFSTFSSSGSLSSLDEGDMASRDRTTEFTRIWRSQQGGHPIPNGGPHQSKRPQDMRQYGEFMQKSRLIGRHISSTYAKLEKMTHLAKKRSLFDDSHDREMQELTGIIRHDLTSLTKQLEDLRNRSSRADYTNNNNNNNHIKKHSHNLVGSLQTKVAGITQAFKDVLEIRTENLKMQHERREQFTGDVVNGDFAPGAMTGHHQGSVLLADEAASANGAVGGYGGGGNSDVSINMGAAASGQYSQQLMLMEEQDTYLQSRADTMKTIESTIVELGSMFSQLATMVKEQEELVHRIDANVEDAEMNVEAAHTELLKYFKSVSSNRMLMFKVFGIMIVFFVIFVVFMA</sequence>
<keyword evidence="4 9" id="KW-0812">Transmembrane</keyword>
<name>A0AAV2QD51_MEGNR</name>
<dbReference type="GO" id="GO:0006906">
    <property type="term" value="P:vesicle fusion"/>
    <property type="evidence" value="ECO:0007669"/>
    <property type="project" value="TreeGrafter"/>
</dbReference>
<evidence type="ECO:0000313" key="12">
    <source>
        <dbReference type="Proteomes" id="UP001497623"/>
    </source>
</evidence>
<feature type="compositionally biased region" description="Low complexity" evidence="8">
    <location>
        <begin position="160"/>
        <end position="178"/>
    </location>
</feature>
<evidence type="ECO:0000256" key="8">
    <source>
        <dbReference type="SAM" id="MobiDB-lite"/>
    </source>
</evidence>
<evidence type="ECO:0000259" key="10">
    <source>
        <dbReference type="PROSITE" id="PS50192"/>
    </source>
</evidence>
<dbReference type="PROSITE" id="PS50192">
    <property type="entry name" value="T_SNARE"/>
    <property type="match status" value="1"/>
</dbReference>
<feature type="domain" description="T-SNARE coiled-coil homology" evidence="10">
    <location>
        <begin position="416"/>
        <end position="478"/>
    </location>
</feature>